<protein>
    <recommendedName>
        <fullName evidence="1">GED domain-containing protein</fullName>
    </recommendedName>
</protein>
<name>A0AA40AB26_9PEZI</name>
<dbReference type="GeneID" id="85325454"/>
<gene>
    <name evidence="2" type="ORF">B0T26DRAFT_714345</name>
</gene>
<dbReference type="RefSeq" id="XP_060293773.1">
    <property type="nucleotide sequence ID" value="XM_060442184.1"/>
</dbReference>
<dbReference type="InterPro" id="IPR020850">
    <property type="entry name" value="GED_dom"/>
</dbReference>
<proteinExistence type="predicted"/>
<reference evidence="2" key="1">
    <citation type="submission" date="2023-06" db="EMBL/GenBank/DDBJ databases">
        <title>Genome-scale phylogeny and comparative genomics of the fungal order Sordariales.</title>
        <authorList>
            <consortium name="Lawrence Berkeley National Laboratory"/>
            <person name="Hensen N."/>
            <person name="Bonometti L."/>
            <person name="Westerberg I."/>
            <person name="Brannstrom I.O."/>
            <person name="Guillou S."/>
            <person name="Cros-Aarteil S."/>
            <person name="Calhoun S."/>
            <person name="Haridas S."/>
            <person name="Kuo A."/>
            <person name="Mondo S."/>
            <person name="Pangilinan J."/>
            <person name="Riley R."/>
            <person name="LaButti K."/>
            <person name="Andreopoulos B."/>
            <person name="Lipzen A."/>
            <person name="Chen C."/>
            <person name="Yanf M."/>
            <person name="Daum C."/>
            <person name="Ng V."/>
            <person name="Clum A."/>
            <person name="Steindorff A."/>
            <person name="Ohm R."/>
            <person name="Martin F."/>
            <person name="Silar P."/>
            <person name="Natvig D."/>
            <person name="Lalanne C."/>
            <person name="Gautier V."/>
            <person name="Ament-velasquez S.L."/>
            <person name="Kruys A."/>
            <person name="Hutchinson M.I."/>
            <person name="Powell A.J."/>
            <person name="Barry K."/>
            <person name="Miller A.N."/>
            <person name="Grigoriev I.V."/>
            <person name="Debuchy R."/>
            <person name="Gladieux P."/>
            <person name="Thoren M.H."/>
            <person name="Johannesson H."/>
        </authorList>
    </citation>
    <scope>NUCLEOTIDE SEQUENCE</scope>
    <source>
        <strain evidence="2">SMH2392-1A</strain>
    </source>
</reference>
<sequence>MSMMSFVGYANSLVVESGILHELPQAILTQHRILREDATKIELIAGEKASDARKRERDQADLDTLKRVLETLKGFSG</sequence>
<evidence type="ECO:0000259" key="1">
    <source>
        <dbReference type="PROSITE" id="PS51388"/>
    </source>
</evidence>
<accession>A0AA40AB26</accession>
<dbReference type="PROSITE" id="PS51388">
    <property type="entry name" value="GED"/>
    <property type="match status" value="1"/>
</dbReference>
<organism evidence="2 3">
    <name type="scientific">Lasiosphaeria miniovina</name>
    <dbReference type="NCBI Taxonomy" id="1954250"/>
    <lineage>
        <taxon>Eukaryota</taxon>
        <taxon>Fungi</taxon>
        <taxon>Dikarya</taxon>
        <taxon>Ascomycota</taxon>
        <taxon>Pezizomycotina</taxon>
        <taxon>Sordariomycetes</taxon>
        <taxon>Sordariomycetidae</taxon>
        <taxon>Sordariales</taxon>
        <taxon>Lasiosphaeriaceae</taxon>
        <taxon>Lasiosphaeria</taxon>
    </lineage>
</organism>
<dbReference type="EMBL" id="JAUIRO010000005">
    <property type="protein sequence ID" value="KAK0712450.1"/>
    <property type="molecule type" value="Genomic_DNA"/>
</dbReference>
<dbReference type="AlphaFoldDB" id="A0AA40AB26"/>
<evidence type="ECO:0000313" key="2">
    <source>
        <dbReference type="EMBL" id="KAK0712450.1"/>
    </source>
</evidence>
<keyword evidence="3" id="KW-1185">Reference proteome</keyword>
<dbReference type="Proteomes" id="UP001172101">
    <property type="component" value="Unassembled WGS sequence"/>
</dbReference>
<evidence type="ECO:0000313" key="3">
    <source>
        <dbReference type="Proteomes" id="UP001172101"/>
    </source>
</evidence>
<comment type="caution">
    <text evidence="2">The sequence shown here is derived from an EMBL/GenBank/DDBJ whole genome shotgun (WGS) entry which is preliminary data.</text>
</comment>
<feature type="domain" description="GED" evidence="1">
    <location>
        <begin position="1"/>
        <end position="77"/>
    </location>
</feature>